<gene>
    <name evidence="1" type="ORF">C3942_10510</name>
</gene>
<accession>A0A2S5TGT1</accession>
<sequence length="372" mass="39839">MAAAAMSPMAQAVDFKLGDTNLTLGGYIKVDAMYSRFSEGSVAQGSARDFYAPGAIPVSGAAGGSSSYFDMHAKETRLFLKTDTLVEGYKLGSYLEMDFIVNPGAGNERVTNAYNIGLRRAYLTIDNWLIGQDWSTFQNLVALPETLDFVAFPTDGTPFVRQPLVRYTAGGFDVSVENPETTVTTGTGTQNTTDQNTIPDASARYRFEAGGGQFSIASVVRQLKQDGAGSDVGYGLSLAGKIPVGRDDIRFTVSGGDGIGRYIAINTVNDAAVDASGDLEAFSAYAAYIAYRHVWSDKWRSTATVSMLRADHDVALTSDAVTKSVNSASLNLLYSPVPKITVGVEYRRAEREVESGADGSLDRLQVAAKYAF</sequence>
<keyword evidence="2" id="KW-1185">Reference proteome</keyword>
<reference evidence="1 2" key="1">
    <citation type="submission" date="2018-02" db="EMBL/GenBank/DDBJ databases">
        <title>Genome sequencing of Solimonas sp. HR-BB.</title>
        <authorList>
            <person name="Lee Y."/>
            <person name="Jeon C.O."/>
        </authorList>
    </citation>
    <scope>NUCLEOTIDE SEQUENCE [LARGE SCALE GENOMIC DNA]</scope>
    <source>
        <strain evidence="1 2">HR-BB</strain>
    </source>
</reference>
<evidence type="ECO:0000313" key="2">
    <source>
        <dbReference type="Proteomes" id="UP000238220"/>
    </source>
</evidence>
<dbReference type="Proteomes" id="UP000238220">
    <property type="component" value="Unassembled WGS sequence"/>
</dbReference>
<comment type="caution">
    <text evidence="1">The sequence shown here is derived from an EMBL/GenBank/DDBJ whole genome shotgun (WGS) entry which is preliminary data.</text>
</comment>
<evidence type="ECO:0000313" key="1">
    <source>
        <dbReference type="EMBL" id="PPE74048.1"/>
    </source>
</evidence>
<dbReference type="InterPro" id="IPR045748">
    <property type="entry name" value="DcaP"/>
</dbReference>
<organism evidence="1 2">
    <name type="scientific">Solimonas fluminis</name>
    <dbReference type="NCBI Taxonomy" id="2086571"/>
    <lineage>
        <taxon>Bacteria</taxon>
        <taxon>Pseudomonadati</taxon>
        <taxon>Pseudomonadota</taxon>
        <taxon>Gammaproteobacteria</taxon>
        <taxon>Nevskiales</taxon>
        <taxon>Nevskiaceae</taxon>
        <taxon>Solimonas</taxon>
    </lineage>
</organism>
<dbReference type="OrthoDB" id="190887at2"/>
<dbReference type="EMBL" id="PSNW01000005">
    <property type="protein sequence ID" value="PPE74048.1"/>
    <property type="molecule type" value="Genomic_DNA"/>
</dbReference>
<protein>
    <recommendedName>
        <fullName evidence="3">Porin</fullName>
    </recommendedName>
</protein>
<name>A0A2S5TGT1_9GAMM</name>
<dbReference type="SUPFAM" id="SSF56935">
    <property type="entry name" value="Porins"/>
    <property type="match status" value="1"/>
</dbReference>
<dbReference type="Pfam" id="PF19577">
    <property type="entry name" value="DcaP"/>
    <property type="match status" value="1"/>
</dbReference>
<dbReference type="AlphaFoldDB" id="A0A2S5TGT1"/>
<proteinExistence type="predicted"/>
<evidence type="ECO:0008006" key="3">
    <source>
        <dbReference type="Google" id="ProtNLM"/>
    </source>
</evidence>